<organism evidence="2">
    <name type="scientific">marine sediment metagenome</name>
    <dbReference type="NCBI Taxonomy" id="412755"/>
    <lineage>
        <taxon>unclassified sequences</taxon>
        <taxon>metagenomes</taxon>
        <taxon>ecological metagenomes</taxon>
    </lineage>
</organism>
<protein>
    <recommendedName>
        <fullName evidence="1">Putative regulatory protein FmdB zinc ribbon domain-containing protein</fullName>
    </recommendedName>
</protein>
<evidence type="ECO:0000313" key="2">
    <source>
        <dbReference type="EMBL" id="KKM26602.1"/>
    </source>
</evidence>
<dbReference type="SMART" id="SM00834">
    <property type="entry name" value="CxxC_CXXC_SSSS"/>
    <property type="match status" value="1"/>
</dbReference>
<comment type="caution">
    <text evidence="2">The sequence shown here is derived from an EMBL/GenBank/DDBJ whole genome shotgun (WGS) entry which is preliminary data.</text>
</comment>
<gene>
    <name evidence="2" type="ORF">LCGC14_1583130</name>
</gene>
<dbReference type="InterPro" id="IPR013429">
    <property type="entry name" value="Regulatory_FmdB_Zinc_ribbon"/>
</dbReference>
<proteinExistence type="predicted"/>
<dbReference type="NCBIfam" id="TIGR02605">
    <property type="entry name" value="CxxC_CxxC_SSSS"/>
    <property type="match status" value="1"/>
</dbReference>
<accession>A0A0F9IGI4</accession>
<reference evidence="2" key="1">
    <citation type="journal article" date="2015" name="Nature">
        <title>Complex archaea that bridge the gap between prokaryotes and eukaryotes.</title>
        <authorList>
            <person name="Spang A."/>
            <person name="Saw J.H."/>
            <person name="Jorgensen S.L."/>
            <person name="Zaremba-Niedzwiedzka K."/>
            <person name="Martijn J."/>
            <person name="Lind A.E."/>
            <person name="van Eijk R."/>
            <person name="Schleper C."/>
            <person name="Guy L."/>
            <person name="Ettema T.J."/>
        </authorList>
    </citation>
    <scope>NUCLEOTIDE SEQUENCE</scope>
</reference>
<evidence type="ECO:0000259" key="1">
    <source>
        <dbReference type="SMART" id="SM00834"/>
    </source>
</evidence>
<dbReference type="EMBL" id="LAZR01012481">
    <property type="protein sequence ID" value="KKM26602.1"/>
    <property type="molecule type" value="Genomic_DNA"/>
</dbReference>
<feature type="domain" description="Putative regulatory protein FmdB zinc ribbon" evidence="1">
    <location>
        <begin position="1"/>
        <end position="42"/>
    </location>
</feature>
<sequence>MPLFTFKCTECEHFMEKFLHNVEEYETICEECGSIECERQFSLCGNRVWLDAKDMYSQKIAPDAKRIMDKMSKGNSNDFSDIYGDK</sequence>
<name>A0A0F9IGI4_9ZZZZ</name>
<dbReference type="AlphaFoldDB" id="A0A0F9IGI4"/>